<comment type="caution">
    <text evidence="2">The sequence shown here is derived from an EMBL/GenBank/DDBJ whole genome shotgun (WGS) entry which is preliminary data.</text>
</comment>
<dbReference type="AlphaFoldDB" id="A0A6G0THX0"/>
<evidence type="ECO:0000256" key="1">
    <source>
        <dbReference type="SAM" id="Phobius"/>
    </source>
</evidence>
<evidence type="ECO:0000313" key="2">
    <source>
        <dbReference type="EMBL" id="KAE9533238.1"/>
    </source>
</evidence>
<dbReference type="EMBL" id="VYZN01000036">
    <property type="protein sequence ID" value="KAE9533238.1"/>
    <property type="molecule type" value="Genomic_DNA"/>
</dbReference>
<reference evidence="2 3" key="1">
    <citation type="submission" date="2019-08" db="EMBL/GenBank/DDBJ databases">
        <title>The genome of the soybean aphid Biotype 1, its phylome, world population structure and adaptation to the North American continent.</title>
        <authorList>
            <person name="Giordano R."/>
            <person name="Donthu R.K."/>
            <person name="Hernandez A.G."/>
            <person name="Wright C.L."/>
            <person name="Zimin A.V."/>
        </authorList>
    </citation>
    <scope>NUCLEOTIDE SEQUENCE [LARGE SCALE GENOMIC DNA]</scope>
    <source>
        <tissue evidence="2">Whole aphids</tissue>
    </source>
</reference>
<accession>A0A6G0THX0</accession>
<dbReference type="Proteomes" id="UP000475862">
    <property type="component" value="Unassembled WGS sequence"/>
</dbReference>
<keyword evidence="1" id="KW-0472">Membrane</keyword>
<gene>
    <name evidence="2" type="ORF">AGLY_009279</name>
</gene>
<proteinExistence type="predicted"/>
<sequence>MHTYFINSIEVKRREQLVQFKTSNLLELDIIDLYLLCFCFFLMYHLTISKCHYDKTNTLTCSHYCQHYITTYVDFCSLDYTSDIANTDKDAERSDECIDFTVILTSRNNASISNFGGGFRWKSEYPVQIFTKSVMLVTIKNIDLFHLYNIIRHIHFFIELCLSTKLFAVIRINMAGVHYEQFRMYGKIIYTYMAIGLLFVPLLRFVACFFTMSKWSFTCISSKSLESASGLDAKSTMKLIASSRLSMRLVSLAGAVSSNHFSYSFCVSPT</sequence>
<feature type="transmembrane region" description="Helical" evidence="1">
    <location>
        <begin position="189"/>
        <end position="212"/>
    </location>
</feature>
<feature type="transmembrane region" description="Helical" evidence="1">
    <location>
        <begin position="30"/>
        <end position="48"/>
    </location>
</feature>
<name>A0A6G0THX0_APHGL</name>
<keyword evidence="3" id="KW-1185">Reference proteome</keyword>
<protein>
    <submittedName>
        <fullName evidence="2">Uncharacterized protein</fullName>
    </submittedName>
</protein>
<evidence type="ECO:0000313" key="3">
    <source>
        <dbReference type="Proteomes" id="UP000475862"/>
    </source>
</evidence>
<keyword evidence="1" id="KW-1133">Transmembrane helix</keyword>
<keyword evidence="1" id="KW-0812">Transmembrane</keyword>
<organism evidence="2 3">
    <name type="scientific">Aphis glycines</name>
    <name type="common">Soybean aphid</name>
    <dbReference type="NCBI Taxonomy" id="307491"/>
    <lineage>
        <taxon>Eukaryota</taxon>
        <taxon>Metazoa</taxon>
        <taxon>Ecdysozoa</taxon>
        <taxon>Arthropoda</taxon>
        <taxon>Hexapoda</taxon>
        <taxon>Insecta</taxon>
        <taxon>Pterygota</taxon>
        <taxon>Neoptera</taxon>
        <taxon>Paraneoptera</taxon>
        <taxon>Hemiptera</taxon>
        <taxon>Sternorrhyncha</taxon>
        <taxon>Aphidomorpha</taxon>
        <taxon>Aphidoidea</taxon>
        <taxon>Aphididae</taxon>
        <taxon>Aphidini</taxon>
        <taxon>Aphis</taxon>
        <taxon>Aphis</taxon>
    </lineage>
</organism>